<feature type="region of interest" description="Disordered" evidence="3">
    <location>
        <begin position="564"/>
        <end position="594"/>
    </location>
</feature>
<dbReference type="InterPro" id="IPR001394">
    <property type="entry name" value="Peptidase_C19_UCH"/>
</dbReference>
<dbReference type="EMBL" id="JAYRBN010000037">
    <property type="protein sequence ID" value="KAL2747161.1"/>
    <property type="molecule type" value="Genomic_DNA"/>
</dbReference>
<feature type="region of interest" description="Disordered" evidence="3">
    <location>
        <begin position="1"/>
        <end position="130"/>
    </location>
</feature>
<dbReference type="PANTHER" id="PTHR21646">
    <property type="entry name" value="UBIQUITIN CARBOXYL-TERMINAL HYDROLASE"/>
    <property type="match status" value="1"/>
</dbReference>
<feature type="region of interest" description="Disordered" evidence="3">
    <location>
        <begin position="660"/>
        <end position="687"/>
    </location>
</feature>
<evidence type="ECO:0000313" key="6">
    <source>
        <dbReference type="EMBL" id="KAL2747161.1"/>
    </source>
</evidence>
<protein>
    <recommendedName>
        <fullName evidence="2">ubiquitinyl hydrolase 1</fullName>
        <ecNumber evidence="2">3.4.19.12</ecNumber>
    </recommendedName>
</protein>
<dbReference type="InterPro" id="IPR038765">
    <property type="entry name" value="Papain-like_cys_pep_sf"/>
</dbReference>
<accession>A0ABD2CPY2</accession>
<evidence type="ECO:0000256" key="2">
    <source>
        <dbReference type="ARBA" id="ARBA00012759"/>
    </source>
</evidence>
<feature type="compositionally biased region" description="Polar residues" evidence="3">
    <location>
        <begin position="508"/>
        <end position="519"/>
    </location>
</feature>
<evidence type="ECO:0000256" key="1">
    <source>
        <dbReference type="ARBA" id="ARBA00000707"/>
    </source>
</evidence>
<dbReference type="InterPro" id="IPR028889">
    <property type="entry name" value="USP"/>
</dbReference>
<dbReference type="Gene3D" id="3.90.70.10">
    <property type="entry name" value="Cysteine proteinases"/>
    <property type="match status" value="1"/>
</dbReference>
<feature type="compositionally biased region" description="Low complexity" evidence="3">
    <location>
        <begin position="285"/>
        <end position="297"/>
    </location>
</feature>
<feature type="compositionally biased region" description="Acidic residues" evidence="3">
    <location>
        <begin position="427"/>
        <end position="436"/>
    </location>
</feature>
<comment type="catalytic activity">
    <reaction evidence="1">
        <text>Thiol-dependent hydrolysis of ester, thioester, amide, peptide and isopeptide bonds formed by the C-terminal Gly of ubiquitin (a 76-residue protein attached to proteins as an intracellular targeting signal).</text>
        <dbReference type="EC" id="3.4.19.12"/>
    </reaction>
</comment>
<sequence>MSYHRGGQTGSVAVSYSTSPMAPHSPSRRYSSGSASSSTTTSGVGGGGGGGVGGGGGGGGGGSSGSGGGGGGSGGVGSVGGGASSSSTGSGGSSGSTSKYNYTSRGTPSSLRDRSSIFPSSPSSTIPSLRSSYVSDCRRSYCQTGRSVSSSYGGDTSGIGGSVCSTLANGISSIGSSGRYTSSTSSSYLSSSTASSRDRTLDSSALRRDVNTDIIGRCSPLVYVPSVVRHSSQSGTHRWKQHQHQQQQQQQHSKATTTGGGSTLNELIGGEEREGKRTGSVRPESSLSSSSSSSSSSAITGGGLWSRSKGRPFTAGSTVLTTGTGHARAHSATSSVEVTIAGHRTDEDDDDDIDEDDDDDDDDDDNDNDDDDDDEEDDGDVNDDNDYVNDEDEDEDETNERDNDDDDNNEDDEDDDVDAAIGPSNVNDDDDDDEDDDRRNDNNNNNANGNLDGSSNRNNTSSNSGSNEEDGYVYEQLDYNDDPRRDDDDADNNRINRHHHQRARRSVSNKQRISVSPTAERNVAATIAAAIVAAVRPRNEGGGAGGGLIPVNLDLLTNLANTNPNNTTEHLIDNDEQSSQRNSSLQSDDFEIDDNEVIRGVNEVASIEPVDTYRRNALSSGNHDSLDGLSTKSNSPVNPFDIEENDFEVRTLYTVLQNGLSGRTSDDHSDDPSVPSTSSRQEGHFSGIDGNTGASASGLTSSPATPNTRQQSLYRAGNEQFVSVVLIISKLSTSLLYGSNLLKEEKLKPSFYYRVTLYSRKLAYLLIIGWVLWCAWTLIALVSVYAFLLGIVEPLATQKRTNTYVRMTTNKVGNTISSNAIIFPLEVNLKEGSPTNRPVRNPFQAHRDERCGLNGLRNIGNTCFMNSVIQCLSNTRPLLEYVTNEHYLVDINTTTSSMKGALIKAFSQVIQELWQVDGDHVVNTSALKSQIQRFTPRFMGYSQQDAQEFLRYLLEGLHEDVNRITIKPQPIHTDIPDMYTDSEKAAESWKRYLRSEDSMIVDLFVGQLRSSLRCTFCDHVSVTLDPFWDLSLPIPARSGTVKLSQCLEHFTREEVLDGDEKPTCSKCQMRRKCTKSFGIQKFPKILVIHLKRFSPMERFRGKLNVMVDFPLMDLDLSAFAAPRVPGCTYNLYGVANHSGTTYSGHYTAYCKHPYSGEWHEYNDSHISGIPAKSVVSSEAYVLFYEQQPHSSHL</sequence>
<feature type="compositionally biased region" description="Polar residues" evidence="3">
    <location>
        <begin position="10"/>
        <end position="20"/>
    </location>
</feature>
<feature type="domain" description="USP" evidence="5">
    <location>
        <begin position="854"/>
        <end position="1187"/>
    </location>
</feature>
<dbReference type="PROSITE" id="PS50235">
    <property type="entry name" value="USP_3"/>
    <property type="match status" value="1"/>
</dbReference>
<dbReference type="GO" id="GO:0004843">
    <property type="term" value="F:cysteine-type deubiquitinase activity"/>
    <property type="evidence" value="ECO:0007669"/>
    <property type="project" value="UniProtKB-EC"/>
</dbReference>
<feature type="region of interest" description="Disordered" evidence="3">
    <location>
        <begin position="176"/>
        <end position="202"/>
    </location>
</feature>
<feature type="compositionally biased region" description="Low complexity" evidence="3">
    <location>
        <begin position="442"/>
        <end position="466"/>
    </location>
</feature>
<feature type="compositionally biased region" description="Low complexity" evidence="3">
    <location>
        <begin position="31"/>
        <end position="42"/>
    </location>
</feature>
<feature type="compositionally biased region" description="Basic residues" evidence="3">
    <location>
        <begin position="495"/>
        <end position="507"/>
    </location>
</feature>
<dbReference type="Pfam" id="PF00443">
    <property type="entry name" value="UCH"/>
    <property type="match status" value="1"/>
</dbReference>
<evidence type="ECO:0000256" key="4">
    <source>
        <dbReference type="SAM" id="Phobius"/>
    </source>
</evidence>
<feature type="region of interest" description="Disordered" evidence="3">
    <location>
        <begin position="232"/>
        <end position="519"/>
    </location>
</feature>
<feature type="compositionally biased region" description="Acidic residues" evidence="3">
    <location>
        <begin position="347"/>
        <end position="418"/>
    </location>
</feature>
<dbReference type="InterPro" id="IPR050185">
    <property type="entry name" value="Ub_carboxyl-term_hydrolase"/>
</dbReference>
<feature type="transmembrane region" description="Helical" evidence="4">
    <location>
        <begin position="721"/>
        <end position="742"/>
    </location>
</feature>
<organism evidence="6 7">
    <name type="scientific">Vespula maculifrons</name>
    <name type="common">Eastern yellow jacket</name>
    <name type="synonym">Wasp</name>
    <dbReference type="NCBI Taxonomy" id="7453"/>
    <lineage>
        <taxon>Eukaryota</taxon>
        <taxon>Metazoa</taxon>
        <taxon>Ecdysozoa</taxon>
        <taxon>Arthropoda</taxon>
        <taxon>Hexapoda</taxon>
        <taxon>Insecta</taxon>
        <taxon>Pterygota</taxon>
        <taxon>Neoptera</taxon>
        <taxon>Endopterygota</taxon>
        <taxon>Hymenoptera</taxon>
        <taxon>Apocrita</taxon>
        <taxon>Aculeata</taxon>
        <taxon>Vespoidea</taxon>
        <taxon>Vespidae</taxon>
        <taxon>Vespinae</taxon>
        <taxon>Vespula</taxon>
    </lineage>
</organism>
<feature type="compositionally biased region" description="Polar residues" evidence="3">
    <location>
        <begin position="577"/>
        <end position="587"/>
    </location>
</feature>
<proteinExistence type="predicted"/>
<feature type="transmembrane region" description="Helical" evidence="4">
    <location>
        <begin position="762"/>
        <end position="792"/>
    </location>
</feature>
<keyword evidence="4" id="KW-1133">Transmembrane helix</keyword>
<comment type="caution">
    <text evidence="6">The sequence shown here is derived from an EMBL/GenBank/DDBJ whole genome shotgun (WGS) entry which is preliminary data.</text>
</comment>
<dbReference type="InterPro" id="IPR018200">
    <property type="entry name" value="USP_CS"/>
</dbReference>
<dbReference type="SUPFAM" id="SSF54001">
    <property type="entry name" value="Cysteine proteinases"/>
    <property type="match status" value="1"/>
</dbReference>
<evidence type="ECO:0000259" key="5">
    <source>
        <dbReference type="PROSITE" id="PS50235"/>
    </source>
</evidence>
<feature type="compositionally biased region" description="Polar residues" evidence="3">
    <location>
        <begin position="617"/>
        <end position="637"/>
    </location>
</feature>
<feature type="compositionally biased region" description="Low complexity" evidence="3">
    <location>
        <begin position="176"/>
        <end position="195"/>
    </location>
</feature>
<feature type="compositionally biased region" description="Polar residues" evidence="3">
    <location>
        <begin position="99"/>
        <end position="110"/>
    </location>
</feature>
<evidence type="ECO:0000256" key="3">
    <source>
        <dbReference type="SAM" id="MobiDB-lite"/>
    </source>
</evidence>
<dbReference type="CDD" id="cd02674">
    <property type="entry name" value="Peptidase_C19R"/>
    <property type="match status" value="1"/>
</dbReference>
<dbReference type="EC" id="3.4.19.12" evidence="2"/>
<dbReference type="FunFam" id="3.90.70.10:FF:000083">
    <property type="entry name" value="Uncharacterized protein, isoform B"/>
    <property type="match status" value="1"/>
</dbReference>
<dbReference type="PROSITE" id="PS00973">
    <property type="entry name" value="USP_2"/>
    <property type="match status" value="1"/>
</dbReference>
<dbReference type="AlphaFoldDB" id="A0ABD2CPY2"/>
<evidence type="ECO:0000313" key="7">
    <source>
        <dbReference type="Proteomes" id="UP001607303"/>
    </source>
</evidence>
<dbReference type="PANTHER" id="PTHR21646:SF23">
    <property type="entry name" value="UBIQUITIN CARBOXYL-TERMINAL HYDROLASE USP2"/>
    <property type="match status" value="1"/>
</dbReference>
<feature type="region of interest" description="Disordered" evidence="3">
    <location>
        <begin position="616"/>
        <end position="637"/>
    </location>
</feature>
<feature type="compositionally biased region" description="Polar residues" evidence="3">
    <location>
        <begin position="315"/>
        <end position="324"/>
    </location>
</feature>
<keyword evidence="7" id="KW-1185">Reference proteome</keyword>
<dbReference type="Proteomes" id="UP001607303">
    <property type="component" value="Unassembled WGS sequence"/>
</dbReference>
<keyword evidence="4" id="KW-0812">Transmembrane</keyword>
<feature type="compositionally biased region" description="Low complexity" evidence="3">
    <location>
        <begin position="116"/>
        <end position="130"/>
    </location>
</feature>
<name>A0ABD2CPY2_VESMC</name>
<reference evidence="6 7" key="1">
    <citation type="journal article" date="2024" name="Ann. Entomol. Soc. Am.">
        <title>Genomic analyses of the southern and eastern yellowjacket wasps (Hymenoptera: Vespidae) reveal evolutionary signatures of social life.</title>
        <authorList>
            <person name="Catto M.A."/>
            <person name="Caine P.B."/>
            <person name="Orr S.E."/>
            <person name="Hunt B.G."/>
            <person name="Goodisman M.A.D."/>
        </authorList>
    </citation>
    <scope>NUCLEOTIDE SEQUENCE [LARGE SCALE GENOMIC DNA]</scope>
    <source>
        <strain evidence="6">232</strain>
        <tissue evidence="6">Head and thorax</tissue>
    </source>
</reference>
<feature type="compositionally biased region" description="Basic and acidic residues" evidence="3">
    <location>
        <begin position="481"/>
        <end position="494"/>
    </location>
</feature>
<gene>
    <name evidence="6" type="ORF">V1477_005531</name>
</gene>
<dbReference type="PROSITE" id="PS00972">
    <property type="entry name" value="USP_1"/>
    <property type="match status" value="1"/>
</dbReference>
<feature type="compositionally biased region" description="Gly residues" evidence="3">
    <location>
        <begin position="43"/>
        <end position="94"/>
    </location>
</feature>
<keyword evidence="4" id="KW-0472">Membrane</keyword>